<proteinExistence type="predicted"/>
<gene>
    <name evidence="2" type="ORF">BC670_1025</name>
</gene>
<evidence type="ECO:0000256" key="1">
    <source>
        <dbReference type="SAM" id="Coils"/>
    </source>
</evidence>
<evidence type="ECO:0000313" key="3">
    <source>
        <dbReference type="Proteomes" id="UP000320773"/>
    </source>
</evidence>
<dbReference type="EMBL" id="VFPJ01000001">
    <property type="protein sequence ID" value="TQM40155.1"/>
    <property type="molecule type" value="Genomic_DNA"/>
</dbReference>
<evidence type="ECO:0000313" key="2">
    <source>
        <dbReference type="EMBL" id="TQM40155.1"/>
    </source>
</evidence>
<dbReference type="Gene3D" id="1.10.30.50">
    <property type="match status" value="1"/>
</dbReference>
<evidence type="ECO:0008006" key="4">
    <source>
        <dbReference type="Google" id="ProtNLM"/>
    </source>
</evidence>
<dbReference type="Proteomes" id="UP000320773">
    <property type="component" value="Unassembled WGS sequence"/>
</dbReference>
<sequence length="351" mass="41824">MLSINFGTETKEICETYCDGIKSEKRKGMVDWVFEKKEKLFKEAKALNENGNLKEKLENLEKQLTKEKINTILSCNIQELKTINEEYKEYKEIKVKIKKKSDRHETNTDKYIEKHVLNFIFNYDSFRKQSKDRINGYWLSEQLGIQCCPYCNRNYTTSHQTYYKNKNGNSEKKFVFPEFDHFYPKKNYPLTALSFYNLIPSCNICNTHFKNDRDPAEIFHPYTKVENNHFNFKGFPNDVATLYGADNKITLDFDYNSSKDEINKQIEKSIEFFGIKDIYEKCHSDLIKEIIHKKLAFSDTYINILQSTYNIGFEEAYRILFEVYFEDDKLHKRPFSKLKKDILKELGINIK</sequence>
<keyword evidence="1" id="KW-0175">Coiled coil</keyword>
<dbReference type="RefSeq" id="WP_089079796.1">
    <property type="nucleotide sequence ID" value="NZ_VFPJ01000001.1"/>
</dbReference>
<feature type="coiled-coil region" evidence="1">
    <location>
        <begin position="43"/>
        <end position="100"/>
    </location>
</feature>
<accession>A0A543G286</accession>
<organism evidence="2 3">
    <name type="scientific">Flavobacterium branchiophilum</name>
    <dbReference type="NCBI Taxonomy" id="55197"/>
    <lineage>
        <taxon>Bacteria</taxon>
        <taxon>Pseudomonadati</taxon>
        <taxon>Bacteroidota</taxon>
        <taxon>Flavobacteriia</taxon>
        <taxon>Flavobacteriales</taxon>
        <taxon>Flavobacteriaceae</taxon>
        <taxon>Flavobacterium</taxon>
    </lineage>
</organism>
<name>A0A543G286_9FLAO</name>
<dbReference type="AlphaFoldDB" id="A0A543G286"/>
<protein>
    <recommendedName>
        <fullName evidence="4">HNH endonuclease</fullName>
    </recommendedName>
</protein>
<comment type="caution">
    <text evidence="2">The sequence shown here is derived from an EMBL/GenBank/DDBJ whole genome shotgun (WGS) entry which is preliminary data.</text>
</comment>
<reference evidence="2 3" key="1">
    <citation type="submission" date="2019-06" db="EMBL/GenBank/DDBJ databases">
        <title>Genomic Encyclopedia of Archaeal and Bacterial Type Strains, Phase II (KMG-II): from individual species to whole genera.</title>
        <authorList>
            <person name="Goeker M."/>
        </authorList>
    </citation>
    <scope>NUCLEOTIDE SEQUENCE [LARGE SCALE GENOMIC DNA]</scope>
    <source>
        <strain evidence="2 3">DSM 24789</strain>
    </source>
</reference>